<dbReference type="InterPro" id="IPR028364">
    <property type="entry name" value="Ribosomal_uL1/biogenesis"/>
</dbReference>
<comment type="caution">
    <text evidence="2">The sequence shown here is derived from an EMBL/GenBank/DDBJ whole genome shotgun (WGS) entry which is preliminary data.</text>
</comment>
<dbReference type="AlphaFoldDB" id="A0A9P8PK62"/>
<protein>
    <recommendedName>
        <fullName evidence="4">Ribosomal protein L1</fullName>
    </recommendedName>
</protein>
<dbReference type="InterPro" id="IPR016095">
    <property type="entry name" value="Ribosomal_uL1_3-a/b-sand"/>
</dbReference>
<feature type="region of interest" description="Disordered" evidence="1">
    <location>
        <begin position="1"/>
        <end position="31"/>
    </location>
</feature>
<dbReference type="OrthoDB" id="10251727at2759"/>
<feature type="compositionally biased region" description="Low complexity" evidence="1">
    <location>
        <begin position="9"/>
        <end position="22"/>
    </location>
</feature>
<dbReference type="Gene3D" id="3.40.50.790">
    <property type="match status" value="1"/>
</dbReference>
<evidence type="ECO:0000256" key="1">
    <source>
        <dbReference type="SAM" id="MobiDB-lite"/>
    </source>
</evidence>
<dbReference type="CDD" id="cd00403">
    <property type="entry name" value="Ribosomal_L1"/>
    <property type="match status" value="1"/>
</dbReference>
<feature type="compositionally biased region" description="Basic residues" evidence="1">
    <location>
        <begin position="386"/>
        <end position="401"/>
    </location>
</feature>
<proteinExistence type="predicted"/>
<gene>
    <name evidence="2" type="ORF">WICMUC_003913</name>
</gene>
<accession>A0A9P8PK62</accession>
<dbReference type="SUPFAM" id="SSF56808">
    <property type="entry name" value="Ribosomal protein L1"/>
    <property type="match status" value="1"/>
</dbReference>
<dbReference type="EMBL" id="JAEUBF010001057">
    <property type="protein sequence ID" value="KAH3673080.1"/>
    <property type="molecule type" value="Genomic_DNA"/>
</dbReference>
<feature type="region of interest" description="Disordered" evidence="1">
    <location>
        <begin position="355"/>
        <end position="401"/>
    </location>
</feature>
<evidence type="ECO:0008006" key="4">
    <source>
        <dbReference type="Google" id="ProtNLM"/>
    </source>
</evidence>
<evidence type="ECO:0000313" key="2">
    <source>
        <dbReference type="EMBL" id="KAH3673080.1"/>
    </source>
</evidence>
<evidence type="ECO:0000313" key="3">
    <source>
        <dbReference type="Proteomes" id="UP000769528"/>
    </source>
</evidence>
<reference evidence="2" key="2">
    <citation type="submission" date="2021-01" db="EMBL/GenBank/DDBJ databases">
        <authorList>
            <person name="Schikora-Tamarit M.A."/>
        </authorList>
    </citation>
    <scope>NUCLEOTIDE SEQUENCE</scope>
    <source>
        <strain evidence="2">CBS6341</strain>
    </source>
</reference>
<keyword evidence="3" id="KW-1185">Reference proteome</keyword>
<dbReference type="Proteomes" id="UP000769528">
    <property type="component" value="Unassembled WGS sequence"/>
</dbReference>
<name>A0A9P8PK62_9ASCO</name>
<organism evidence="2 3">
    <name type="scientific">Wickerhamomyces mucosus</name>
    <dbReference type="NCBI Taxonomy" id="1378264"/>
    <lineage>
        <taxon>Eukaryota</taxon>
        <taxon>Fungi</taxon>
        <taxon>Dikarya</taxon>
        <taxon>Ascomycota</taxon>
        <taxon>Saccharomycotina</taxon>
        <taxon>Saccharomycetes</taxon>
        <taxon>Phaffomycetales</taxon>
        <taxon>Wickerhamomycetaceae</taxon>
        <taxon>Wickerhamomyces</taxon>
    </lineage>
</organism>
<dbReference type="Pfam" id="PF00687">
    <property type="entry name" value="Ribosomal_L1"/>
    <property type="match status" value="1"/>
</dbReference>
<sequence length="401" mass="45386">MAPKKSVKSKASAKTASASTTKAAKKITKKPQGKIVKPSDIESVEFLTKQSNIKSLDESLVTIEKLDKAISELKKFINSQDESKNELFDDELKEDLELILTKKSLFTSKVDFKPKLIQVSNITEFSDIPKIALFVRDDLIDSSKLEEIENSELNQYISQIISAKELHSTYKPYEKRRELFKNYDLFLADDGLVTTLPKSLGKVFYDSNNKLPIPIRVKKDVSVISILGQIKKILNSKIYRLNKSNVLNVKLGNISQINSEQILKIINNFSELKDIFIKSNQSPSLPLYELETVYSESDLAPIAKESRDETEDDFQIEGVELPKGIKFTNFEKSLIELSNDAEIQTIVKDKLKKFNKKVKKDSKSNSRKSITNEKVVKQSITDAKVTKKPNTKKAGKKVSNK</sequence>
<reference evidence="2" key="1">
    <citation type="journal article" date="2021" name="Open Biol.">
        <title>Shared evolutionary footprints suggest mitochondrial oxidative damage underlies multiple complex I losses in fungi.</title>
        <authorList>
            <person name="Schikora-Tamarit M.A."/>
            <person name="Marcet-Houben M."/>
            <person name="Nosek J."/>
            <person name="Gabaldon T."/>
        </authorList>
    </citation>
    <scope>NUCLEOTIDE SEQUENCE</scope>
    <source>
        <strain evidence="2">CBS6341</strain>
    </source>
</reference>
<dbReference type="InterPro" id="IPR023674">
    <property type="entry name" value="Ribosomal_uL1-like"/>
</dbReference>